<feature type="transmembrane region" description="Helical" evidence="4">
    <location>
        <begin position="103"/>
        <end position="124"/>
    </location>
</feature>
<keyword evidence="3 4" id="KW-0472">Membrane</keyword>
<dbReference type="InterPro" id="IPR011701">
    <property type="entry name" value="MFS"/>
</dbReference>
<keyword evidence="7" id="KW-1185">Reference proteome</keyword>
<feature type="transmembrane region" description="Helical" evidence="4">
    <location>
        <begin position="136"/>
        <end position="162"/>
    </location>
</feature>
<feature type="transmembrane region" description="Helical" evidence="4">
    <location>
        <begin position="380"/>
        <end position="400"/>
    </location>
</feature>
<dbReference type="EMBL" id="JBBHJZ010000003">
    <property type="protein sequence ID" value="MEJ5978460.1"/>
    <property type="molecule type" value="Genomic_DNA"/>
</dbReference>
<evidence type="ECO:0000256" key="4">
    <source>
        <dbReference type="SAM" id="Phobius"/>
    </source>
</evidence>
<feature type="transmembrane region" description="Helical" evidence="4">
    <location>
        <begin position="352"/>
        <end position="374"/>
    </location>
</feature>
<dbReference type="PANTHER" id="PTHR11360">
    <property type="entry name" value="MONOCARBOXYLATE TRANSPORTER"/>
    <property type="match status" value="1"/>
</dbReference>
<dbReference type="PANTHER" id="PTHR11360:SF284">
    <property type="entry name" value="EG:103B4.3 PROTEIN-RELATED"/>
    <property type="match status" value="1"/>
</dbReference>
<evidence type="ECO:0000256" key="1">
    <source>
        <dbReference type="ARBA" id="ARBA00022692"/>
    </source>
</evidence>
<protein>
    <submittedName>
        <fullName evidence="6">MFS transporter</fullName>
    </submittedName>
</protein>
<feature type="transmembrane region" description="Helical" evidence="4">
    <location>
        <begin position="225"/>
        <end position="243"/>
    </location>
</feature>
<feature type="transmembrane region" description="Helical" evidence="4">
    <location>
        <begin position="79"/>
        <end position="97"/>
    </location>
</feature>
<evidence type="ECO:0000313" key="6">
    <source>
        <dbReference type="EMBL" id="MEJ5978460.1"/>
    </source>
</evidence>
<accession>A0ABU8RZE7</accession>
<evidence type="ECO:0000313" key="7">
    <source>
        <dbReference type="Proteomes" id="UP001361239"/>
    </source>
</evidence>
<feature type="transmembrane region" description="Helical" evidence="4">
    <location>
        <begin position="317"/>
        <end position="340"/>
    </location>
</feature>
<feature type="transmembrane region" description="Helical" evidence="4">
    <location>
        <begin position="291"/>
        <end position="311"/>
    </location>
</feature>
<evidence type="ECO:0000256" key="2">
    <source>
        <dbReference type="ARBA" id="ARBA00022989"/>
    </source>
</evidence>
<dbReference type="RefSeq" id="WP_339588379.1">
    <property type="nucleotide sequence ID" value="NZ_JBBHJZ010000003.1"/>
</dbReference>
<feature type="transmembrane region" description="Helical" evidence="4">
    <location>
        <begin position="50"/>
        <end position="67"/>
    </location>
</feature>
<reference evidence="6 7" key="1">
    <citation type="submission" date="2024-03" db="EMBL/GenBank/DDBJ databases">
        <authorList>
            <person name="Jo J.-H."/>
        </authorList>
    </citation>
    <scope>NUCLEOTIDE SEQUENCE [LARGE SCALE GENOMIC DNA]</scope>
    <source>
        <strain evidence="6 7">PS1R-30</strain>
    </source>
</reference>
<dbReference type="InterPro" id="IPR036259">
    <property type="entry name" value="MFS_trans_sf"/>
</dbReference>
<dbReference type="InterPro" id="IPR050327">
    <property type="entry name" value="Proton-linked_MCT"/>
</dbReference>
<organism evidence="6 7">
    <name type="scientific">Novosphingobium anseongense</name>
    <dbReference type="NCBI Taxonomy" id="3133436"/>
    <lineage>
        <taxon>Bacteria</taxon>
        <taxon>Pseudomonadati</taxon>
        <taxon>Pseudomonadota</taxon>
        <taxon>Alphaproteobacteria</taxon>
        <taxon>Sphingomonadales</taxon>
        <taxon>Sphingomonadaceae</taxon>
        <taxon>Novosphingobium</taxon>
    </lineage>
</organism>
<name>A0ABU8RZE7_9SPHN</name>
<evidence type="ECO:0000256" key="3">
    <source>
        <dbReference type="ARBA" id="ARBA00023136"/>
    </source>
</evidence>
<feature type="transmembrane region" description="Helical" evidence="4">
    <location>
        <begin position="12"/>
        <end position="30"/>
    </location>
</feature>
<evidence type="ECO:0000259" key="5">
    <source>
        <dbReference type="PROSITE" id="PS50850"/>
    </source>
</evidence>
<dbReference type="Gene3D" id="1.20.1250.20">
    <property type="entry name" value="MFS general substrate transporter like domains"/>
    <property type="match status" value="2"/>
</dbReference>
<dbReference type="Pfam" id="PF07690">
    <property type="entry name" value="MFS_1"/>
    <property type="match status" value="1"/>
</dbReference>
<keyword evidence="2 4" id="KW-1133">Transmembrane helix</keyword>
<proteinExistence type="predicted"/>
<keyword evidence="1 4" id="KW-0812">Transmembrane</keyword>
<feature type="domain" description="Major facilitator superfamily (MFS) profile" evidence="5">
    <location>
        <begin position="10"/>
        <end position="405"/>
    </location>
</feature>
<sequence length="411" mass="44276">MSYLGELRRNVRPLAAASLGVGTSLPLFAYTNSIFAPHLIKAFGWSRAEFALIGITMLIMLPFLPIIGRWTDRFGVRRVALIGSLLILPGFIGYSLMGGNLYAYFALFTFVLIIGSMTGTLVYTRVVAENFTQARGLALTIVNCAPAALAAPLLPLLNMLILTIGWRLSYVLLGALCCLCGLVAVALVPKTSGQVIDREAASEPVAETVATGTSRDDYRLILRSGLFWLILVATFLCLLQTQLHSSQMNLMLIDQGLTTQGAANIASIYVLGTLVGRVACGLALDRFSTPLVTFFSMIIPAIGFVILGTSFDAFTVIAVAMFLVGLSVGAETDIMPFIVARYFKMRIYNTTLGLHMIAAFLASAVGALGVSYTLARYDSFEPFLFVIAGSIVIGSTLFLLMPKARDYPKIG</sequence>
<comment type="caution">
    <text evidence="6">The sequence shown here is derived from an EMBL/GenBank/DDBJ whole genome shotgun (WGS) entry which is preliminary data.</text>
</comment>
<gene>
    <name evidence="6" type="ORF">WG901_17540</name>
</gene>
<feature type="transmembrane region" description="Helical" evidence="4">
    <location>
        <begin position="168"/>
        <end position="188"/>
    </location>
</feature>
<feature type="transmembrane region" description="Helical" evidence="4">
    <location>
        <begin position="263"/>
        <end position="284"/>
    </location>
</feature>
<dbReference type="SUPFAM" id="SSF103473">
    <property type="entry name" value="MFS general substrate transporter"/>
    <property type="match status" value="1"/>
</dbReference>
<dbReference type="Proteomes" id="UP001361239">
    <property type="component" value="Unassembled WGS sequence"/>
</dbReference>
<dbReference type="PROSITE" id="PS50850">
    <property type="entry name" value="MFS"/>
    <property type="match status" value="1"/>
</dbReference>
<dbReference type="InterPro" id="IPR020846">
    <property type="entry name" value="MFS_dom"/>
</dbReference>